<comment type="caution">
    <text evidence="1">The sequence shown here is derived from an EMBL/GenBank/DDBJ whole genome shotgun (WGS) entry which is preliminary data.</text>
</comment>
<reference evidence="1 2" key="1">
    <citation type="submission" date="2020-05" db="EMBL/GenBank/DDBJ databases">
        <title>Whole genome shotgun sequence of Streptomyces microflavus NBRC 13062.</title>
        <authorList>
            <person name="Komaki H."/>
            <person name="Tamura T."/>
        </authorList>
    </citation>
    <scope>NUCLEOTIDE SEQUENCE [LARGE SCALE GENOMIC DNA]</scope>
    <source>
        <strain evidence="1 2">NBRC 13062</strain>
    </source>
</reference>
<evidence type="ECO:0000313" key="1">
    <source>
        <dbReference type="EMBL" id="GFN02298.1"/>
    </source>
</evidence>
<sequence length="114" mass="11669">MVALGLETGDSGGGKTVLVLGGQALGCAVVALVDAYDGHEARALEDAVRRGVALSGEEFLGVRVAADLDVAVDAEQGRFSYGDRWAERWAAGGATATGDWASPAATRCRSSWTA</sequence>
<protein>
    <submittedName>
        <fullName evidence="1">Uncharacterized protein</fullName>
    </submittedName>
</protein>
<evidence type="ECO:0000313" key="2">
    <source>
        <dbReference type="Proteomes" id="UP000498740"/>
    </source>
</evidence>
<dbReference type="Proteomes" id="UP000498740">
    <property type="component" value="Unassembled WGS sequence"/>
</dbReference>
<gene>
    <name evidence="1" type="ORF">Smic_08540</name>
</gene>
<accession>A0A7J0CJ35</accession>
<name>A0A7J0CJ35_STRMI</name>
<organism evidence="1 2">
    <name type="scientific">Streptomyces microflavus</name>
    <name type="common">Streptomyces lipmanii</name>
    <dbReference type="NCBI Taxonomy" id="1919"/>
    <lineage>
        <taxon>Bacteria</taxon>
        <taxon>Bacillati</taxon>
        <taxon>Actinomycetota</taxon>
        <taxon>Actinomycetes</taxon>
        <taxon>Kitasatosporales</taxon>
        <taxon>Streptomycetaceae</taxon>
        <taxon>Streptomyces</taxon>
    </lineage>
</organism>
<dbReference type="AlphaFoldDB" id="A0A7J0CJ35"/>
<dbReference type="EMBL" id="BLWD01000001">
    <property type="protein sequence ID" value="GFN02298.1"/>
    <property type="molecule type" value="Genomic_DNA"/>
</dbReference>
<proteinExistence type="predicted"/>